<gene>
    <name evidence="2" type="ORF">QHG74_03670</name>
</gene>
<evidence type="ECO:0000259" key="1">
    <source>
        <dbReference type="PROSITE" id="PS50943"/>
    </source>
</evidence>
<feature type="domain" description="HTH cro/C1-type" evidence="1">
    <location>
        <begin position="27"/>
        <end position="67"/>
    </location>
</feature>
<keyword evidence="3" id="KW-1185">Reference proteome</keyword>
<dbReference type="PROSITE" id="PS50943">
    <property type="entry name" value="HTH_CROC1"/>
    <property type="match status" value="1"/>
</dbReference>
<reference evidence="2 3" key="1">
    <citation type="submission" date="2023-04" db="EMBL/GenBank/DDBJ databases">
        <title>Bacteroides pacosi sp. nov., isolated from the fecal material of an alpaca.</title>
        <authorList>
            <person name="Miller S."/>
            <person name="Hendry M."/>
            <person name="King J."/>
            <person name="Sankaranarayanan K."/>
            <person name="Lawson P.A."/>
        </authorList>
    </citation>
    <scope>NUCLEOTIDE SEQUENCE [LARGE SCALE GENOMIC DNA]</scope>
    <source>
        <strain evidence="2 3">A2-P53</strain>
    </source>
</reference>
<comment type="caution">
    <text evidence="2">The sequence shown here is derived from an EMBL/GenBank/DDBJ whole genome shotgun (WGS) entry which is preliminary data.</text>
</comment>
<dbReference type="RefSeq" id="WP_195649788.1">
    <property type="nucleotide sequence ID" value="NZ_JARZAK010000001.1"/>
</dbReference>
<dbReference type="Proteomes" id="UP001292913">
    <property type="component" value="Unassembled WGS sequence"/>
</dbReference>
<dbReference type="InterPro" id="IPR001387">
    <property type="entry name" value="Cro/C1-type_HTH"/>
</dbReference>
<accession>A0ABU5HMB2</accession>
<proteinExistence type="predicted"/>
<sequence length="319" mass="37034">MKNGILNELITVMKERVPKGQNLASNLADILCMGKEAVYRRLRGEVSFSIEEVAIISHKLGISIDQVVGDHHSNKVTFDLNLHHSSNAIDSYYEILNRYLQIFDFVKEDNSTEIYTASNLLPFTLYSSFENLSKFRLSRWIYQHGQIKTPHSLADMQVEKKIVQAHKKLSESVKQCPKTFFIWDTSIFHSFVNEIKYFASLHMITPNDVANLKEELYQLLTYIETLSSKGEFGEGRKVYFYLSNINFEATYSYIEKLNYQISLLRIYSINSMDSQSPHICQMQRDWILSLKRHSTLISESGEAQRIIFLQNQESIIDTL</sequence>
<organism evidence="2 3">
    <name type="scientific">Bacteroides vicugnae</name>
    <dbReference type="NCBI Taxonomy" id="3037989"/>
    <lineage>
        <taxon>Bacteria</taxon>
        <taxon>Pseudomonadati</taxon>
        <taxon>Bacteroidota</taxon>
        <taxon>Bacteroidia</taxon>
        <taxon>Bacteroidales</taxon>
        <taxon>Bacteroidaceae</taxon>
        <taxon>Bacteroides</taxon>
    </lineage>
</organism>
<evidence type="ECO:0000313" key="2">
    <source>
        <dbReference type="EMBL" id="MDY7256809.1"/>
    </source>
</evidence>
<protein>
    <recommendedName>
        <fullName evidence="1">HTH cro/C1-type domain-containing protein</fullName>
    </recommendedName>
</protein>
<evidence type="ECO:0000313" key="3">
    <source>
        <dbReference type="Proteomes" id="UP001292913"/>
    </source>
</evidence>
<dbReference type="EMBL" id="JARZAK010000001">
    <property type="protein sequence ID" value="MDY7256809.1"/>
    <property type="molecule type" value="Genomic_DNA"/>
</dbReference>
<name>A0ABU5HMB2_9BACE</name>